<comment type="caution">
    <text evidence="3">The sequence shown here is derived from an EMBL/GenBank/DDBJ whole genome shotgun (WGS) entry which is preliminary data.</text>
</comment>
<dbReference type="OrthoDB" id="1143206at2"/>
<gene>
    <name evidence="3" type="ORF">IA57_01485</name>
</gene>
<dbReference type="eggNOG" id="ENOG502ZH5W">
    <property type="taxonomic scope" value="Bacteria"/>
</dbReference>
<dbReference type="PROSITE" id="PS51257">
    <property type="entry name" value="PROKAR_LIPOPROTEIN"/>
    <property type="match status" value="1"/>
</dbReference>
<feature type="signal peptide" evidence="1">
    <location>
        <begin position="1"/>
        <end position="20"/>
    </location>
</feature>
<sequence>MKKLLLALLLLAVIACQKNTQNLTVKGEIKGLKKGTLYLEREQDSALVVIDSIVLNGISNFQLQTALEAPEALSLRLDKNSPNTPDERLLFFADKGITEINTSLKNFAVDAEIKGSKQHVLYEQYLKVIGRFNDKKLELYKEKIEAIQSGDSAKIAQNQEAFNKLLKSRYLYTVNFAVTNNDSEVSPYLALTEIYDAQPKWLDTISNALTPSVKASKYGKMLDKHIAEQKKRP</sequence>
<dbReference type="Pfam" id="PF14289">
    <property type="entry name" value="DUF4369"/>
    <property type="match status" value="1"/>
</dbReference>
<keyword evidence="1" id="KW-0732">Signal</keyword>
<dbReference type="InterPro" id="IPR025380">
    <property type="entry name" value="DUF4369"/>
</dbReference>
<feature type="chain" id="PRO_5001783026" description="DUF4369 domain-containing protein" evidence="1">
    <location>
        <begin position="21"/>
        <end position="233"/>
    </location>
</feature>
<keyword evidence="4" id="KW-1185">Reference proteome</keyword>
<name>A0A084TNP9_9FLAO</name>
<reference evidence="3 4" key="1">
    <citation type="journal article" date="2014" name="Genome Announc.">
        <title>Draft Genome Sequence of the Algicidal Bacterium Mangrovimonas yunxiaonensis Strain LY01.</title>
        <authorList>
            <person name="Li Y."/>
            <person name="Zhu H."/>
            <person name="Li C."/>
            <person name="Zhang H."/>
            <person name="Chen Z."/>
            <person name="Zheng W."/>
            <person name="Xu H."/>
            <person name="Zheng T."/>
        </authorList>
    </citation>
    <scope>NUCLEOTIDE SEQUENCE [LARGE SCALE GENOMIC DNA]</scope>
    <source>
        <strain evidence="3 4">LY01</strain>
    </source>
</reference>
<evidence type="ECO:0000313" key="4">
    <source>
        <dbReference type="Proteomes" id="UP000028521"/>
    </source>
</evidence>
<dbReference type="EMBL" id="JPFK01000002">
    <property type="protein sequence ID" value="KFB02335.1"/>
    <property type="molecule type" value="Genomic_DNA"/>
</dbReference>
<organism evidence="3 4">
    <name type="scientific">Mangrovimonas yunxiaonensis</name>
    <dbReference type="NCBI Taxonomy" id="1197477"/>
    <lineage>
        <taxon>Bacteria</taxon>
        <taxon>Pseudomonadati</taxon>
        <taxon>Bacteroidota</taxon>
        <taxon>Flavobacteriia</taxon>
        <taxon>Flavobacteriales</taxon>
        <taxon>Flavobacteriaceae</taxon>
        <taxon>Mangrovimonas</taxon>
    </lineage>
</organism>
<protein>
    <recommendedName>
        <fullName evidence="2">DUF4369 domain-containing protein</fullName>
    </recommendedName>
</protein>
<evidence type="ECO:0000313" key="3">
    <source>
        <dbReference type="EMBL" id="KFB02335.1"/>
    </source>
</evidence>
<reference evidence="4" key="2">
    <citation type="submission" date="2014-07" db="EMBL/GenBank/DDBJ databases">
        <title>Genome sequence of Mangrovimonas yunxiaonensis.</title>
        <authorList>
            <person name="Li Y."/>
            <person name="Zheng T."/>
        </authorList>
    </citation>
    <scope>NUCLEOTIDE SEQUENCE [LARGE SCALE GENOMIC DNA]</scope>
    <source>
        <strain evidence="4">LY01</strain>
    </source>
</reference>
<proteinExistence type="predicted"/>
<accession>A0A084TNP9</accession>
<feature type="domain" description="DUF4369" evidence="2">
    <location>
        <begin position="24"/>
        <end position="122"/>
    </location>
</feature>
<evidence type="ECO:0000256" key="1">
    <source>
        <dbReference type="SAM" id="SignalP"/>
    </source>
</evidence>
<dbReference type="AlphaFoldDB" id="A0A084TNP9"/>
<dbReference type="STRING" id="1197477.IA57_01485"/>
<evidence type="ECO:0000259" key="2">
    <source>
        <dbReference type="Pfam" id="PF14289"/>
    </source>
</evidence>
<dbReference type="RefSeq" id="WP_036118305.1">
    <property type="nucleotide sequence ID" value="NZ_BMET01000002.1"/>
</dbReference>
<dbReference type="Proteomes" id="UP000028521">
    <property type="component" value="Unassembled WGS sequence"/>
</dbReference>